<keyword evidence="5" id="KW-0547">Nucleotide-binding</keyword>
<dbReference type="GO" id="GO:0006289">
    <property type="term" value="P:nucleotide-excision repair"/>
    <property type="evidence" value="ECO:0007669"/>
    <property type="project" value="InterPro"/>
</dbReference>
<reference evidence="18 19" key="1">
    <citation type="submission" date="2017-12" db="EMBL/GenBank/DDBJ databases">
        <title>Chromulinavorax destructans is a abundant pathogen of dominant heterotrophic picoflagllates.</title>
        <authorList>
            <person name="Deeg C.M."/>
            <person name="Zimmer M."/>
            <person name="Suttle C.A."/>
        </authorList>
    </citation>
    <scope>NUCLEOTIDE SEQUENCE [LARGE SCALE GENOMIC DNA]</scope>
    <source>
        <strain evidence="18 19">SeV1</strain>
    </source>
</reference>
<comment type="subcellular location">
    <subcellularLocation>
        <location evidence="1">Cytoplasm</location>
    </subcellularLocation>
</comment>
<evidence type="ECO:0000259" key="17">
    <source>
        <dbReference type="PROSITE" id="PS50893"/>
    </source>
</evidence>
<dbReference type="Gene3D" id="3.40.50.300">
    <property type="entry name" value="P-loop containing nucleotide triphosphate hydrolases"/>
    <property type="match status" value="3"/>
</dbReference>
<evidence type="ECO:0000256" key="8">
    <source>
        <dbReference type="ARBA" id="ARBA00022771"/>
    </source>
</evidence>
<evidence type="ECO:0000256" key="10">
    <source>
        <dbReference type="ARBA" id="ARBA00022840"/>
    </source>
</evidence>
<dbReference type="Gene3D" id="3.30.190.20">
    <property type="match status" value="1"/>
</dbReference>
<dbReference type="GO" id="GO:0016887">
    <property type="term" value="F:ATP hydrolysis activity"/>
    <property type="evidence" value="ECO:0007669"/>
    <property type="project" value="InterPro"/>
</dbReference>
<organism evidence="18 19">
    <name type="scientific">Candidatus Chromulinivorax destructor</name>
    <dbReference type="NCBI Taxonomy" id="2066483"/>
    <lineage>
        <taxon>Bacteria</taxon>
        <taxon>Candidatus Babelota</taxon>
        <taxon>Candidatus Babeliae</taxon>
        <taxon>Candidatus Babeliales</taxon>
        <taxon>Candidatus Chromulinivoraceae</taxon>
        <taxon>Candidatus Chromulinivorax</taxon>
    </lineage>
</organism>
<keyword evidence="7" id="KW-0228">DNA excision</keyword>
<dbReference type="InterPro" id="IPR003439">
    <property type="entry name" value="ABC_transporter-like_ATP-bd"/>
</dbReference>
<dbReference type="SUPFAM" id="SSF52540">
    <property type="entry name" value="P-loop containing nucleoside triphosphate hydrolases"/>
    <property type="match status" value="2"/>
</dbReference>
<keyword evidence="12" id="KW-0238">DNA-binding</keyword>
<evidence type="ECO:0000256" key="6">
    <source>
        <dbReference type="ARBA" id="ARBA00022763"/>
    </source>
</evidence>
<evidence type="ECO:0000256" key="14">
    <source>
        <dbReference type="ARBA" id="ARBA00038000"/>
    </source>
</evidence>
<evidence type="ECO:0000313" key="19">
    <source>
        <dbReference type="Proteomes" id="UP000254834"/>
    </source>
</evidence>
<name>A0A345ZCW3_9BACT</name>
<keyword evidence="19" id="KW-1185">Reference proteome</keyword>
<dbReference type="Gene3D" id="1.20.1580.10">
    <property type="entry name" value="ABC transporter ATPase like domain"/>
    <property type="match status" value="1"/>
</dbReference>
<evidence type="ECO:0000256" key="13">
    <source>
        <dbReference type="ARBA" id="ARBA00023204"/>
    </source>
</evidence>
<keyword evidence="3" id="KW-0479">Metal-binding</keyword>
<dbReference type="GO" id="GO:0004518">
    <property type="term" value="F:nuclease activity"/>
    <property type="evidence" value="ECO:0007669"/>
    <property type="project" value="UniProtKB-KW"/>
</dbReference>
<protein>
    <recommendedName>
        <fullName evidence="15">UvrABC system protein A</fullName>
    </recommendedName>
    <alternativeName>
        <fullName evidence="16">Excinuclease ABC subunit A</fullName>
    </alternativeName>
</protein>
<dbReference type="InterPro" id="IPR004602">
    <property type="entry name" value="UvrA"/>
</dbReference>
<gene>
    <name evidence="18" type="primary">uvrA</name>
    <name evidence="18" type="ORF">C0J27_05365</name>
</gene>
<evidence type="ECO:0000256" key="2">
    <source>
        <dbReference type="ARBA" id="ARBA00022490"/>
    </source>
</evidence>
<dbReference type="AlphaFoldDB" id="A0A345ZCW3"/>
<evidence type="ECO:0000256" key="9">
    <source>
        <dbReference type="ARBA" id="ARBA00022833"/>
    </source>
</evidence>
<keyword evidence="4" id="KW-0677">Repeat</keyword>
<keyword evidence="9" id="KW-0862">Zinc</keyword>
<dbReference type="GO" id="GO:0009380">
    <property type="term" value="C:excinuclease repair complex"/>
    <property type="evidence" value="ECO:0007669"/>
    <property type="project" value="InterPro"/>
</dbReference>
<dbReference type="InterPro" id="IPR041102">
    <property type="entry name" value="UvrA_inter"/>
</dbReference>
<dbReference type="GO" id="GO:0008270">
    <property type="term" value="F:zinc ion binding"/>
    <property type="evidence" value="ECO:0007669"/>
    <property type="project" value="UniProtKB-KW"/>
</dbReference>
<evidence type="ECO:0000256" key="4">
    <source>
        <dbReference type="ARBA" id="ARBA00022737"/>
    </source>
</evidence>
<dbReference type="Proteomes" id="UP000254834">
    <property type="component" value="Chromosome"/>
</dbReference>
<feature type="domain" description="ABC transporter" evidence="17">
    <location>
        <begin position="510"/>
        <end position="836"/>
    </location>
</feature>
<dbReference type="InterPro" id="IPR027417">
    <property type="entry name" value="P-loop_NTPase"/>
</dbReference>
<evidence type="ECO:0000256" key="1">
    <source>
        <dbReference type="ARBA" id="ARBA00004496"/>
    </source>
</evidence>
<evidence type="ECO:0000256" key="16">
    <source>
        <dbReference type="ARBA" id="ARBA00042156"/>
    </source>
</evidence>
<evidence type="ECO:0000256" key="3">
    <source>
        <dbReference type="ARBA" id="ARBA00022723"/>
    </source>
</evidence>
<sequence>MNDKITVIGAREHNLKNITVSFPKNQLVVITGPSGSGKSSLALDILYVEGKRRYMESLSSYARQFLGIPKKPDFDRIDGLCPSIAIEQKTVGSNPRSTVGTITEIYDYFRILFARIGTPHCPSCDVVIEAQSATKIADAITQKFQGHLVTIAAPLAIERKGEFIHELTDLMQKGFYRCIIDGVTHKFNHVDDIANLKLKKTYKHTIDILVDSFTVEDQDSLARLQEAIQRSFGIAQEMCKIMVEGQEPALYSSKRMCLACNIAIPELEPRFFSFNSPVGACTKCHGLGIYNRYDQTHSVMDGYALMMGTHVQTCDQCHGMRLKKDALAVKIDNKNIFQLSDYSIEKLLLFFQNIQLSESQTEISMDLRKEIVSRLQFLSDVGLNYLSLNRTARTLSGGEGQRIRLAKQVGSALSGVLYILDEPSIGLHQRDNDRLILTLQSLKNLGNSVLVVEHDVDTMRIADYLIDMGPAAGIHGGQMTACGTPQEVENNPNSLTGKYLSGVLSIATPAQRRKATKWLELKHARANNLKDVSVKFPLGVFCGISGVSGSGKSSLIFQELIPALERVLSHHKSKMYDADTDLQGVEHLRNLVQIDQSPIGKSSRSNPGTYIGVFDDIRKFFAAVPESRARGYEVGQFSFNRPQGRCYECSGDGVINVSMHFLPDVVMICKVCKGKRYNQETLQILYKGKTIADVLDMTALEALEFFAAHKILAKKLQLLCDVGLDYIKIGQPSTTLSGGESQRIKLVNELAKRDKDTLYILDEPTTGLHSHDIVKLLVVLNRLIAKGNSIIVIEHNIDVLKTADYIIDMGPDGGDKGGTIVAIGTPEQVALTQASYTGQYLKKSL</sequence>
<evidence type="ECO:0000256" key="7">
    <source>
        <dbReference type="ARBA" id="ARBA00022769"/>
    </source>
</evidence>
<proteinExistence type="inferred from homology"/>
<dbReference type="GO" id="GO:0005524">
    <property type="term" value="F:ATP binding"/>
    <property type="evidence" value="ECO:0007669"/>
    <property type="project" value="UniProtKB-KW"/>
</dbReference>
<dbReference type="PANTHER" id="PTHR43152">
    <property type="entry name" value="UVRABC SYSTEM PROTEIN A"/>
    <property type="match status" value="1"/>
</dbReference>
<dbReference type="GO" id="GO:0005737">
    <property type="term" value="C:cytoplasm"/>
    <property type="evidence" value="ECO:0007669"/>
    <property type="project" value="UniProtKB-SubCell"/>
</dbReference>
<dbReference type="InterPro" id="IPR017871">
    <property type="entry name" value="ABC_transporter-like_CS"/>
</dbReference>
<keyword evidence="11" id="KW-0267">Excision nuclease</keyword>
<accession>A0A345ZCW3</accession>
<keyword evidence="2" id="KW-0963">Cytoplasm</keyword>
<keyword evidence="8" id="KW-0863">Zinc-finger</keyword>
<dbReference type="GO" id="GO:0003677">
    <property type="term" value="F:DNA binding"/>
    <property type="evidence" value="ECO:0007669"/>
    <property type="project" value="UniProtKB-KW"/>
</dbReference>
<evidence type="ECO:0000256" key="15">
    <source>
        <dbReference type="ARBA" id="ARBA00039316"/>
    </source>
</evidence>
<dbReference type="KEGG" id="cdes:C0J27_05365"/>
<dbReference type="PANTHER" id="PTHR43152:SF3">
    <property type="entry name" value="UVRABC SYSTEM PROTEIN A"/>
    <property type="match status" value="1"/>
</dbReference>
<feature type="domain" description="ABC transporter" evidence="17">
    <location>
        <begin position="241"/>
        <end position="501"/>
    </location>
</feature>
<dbReference type="EMBL" id="CP025544">
    <property type="protein sequence ID" value="AXK61130.1"/>
    <property type="molecule type" value="Genomic_DNA"/>
</dbReference>
<evidence type="ECO:0000313" key="18">
    <source>
        <dbReference type="EMBL" id="AXK61130.1"/>
    </source>
</evidence>
<dbReference type="RefSeq" id="WP_115586145.1">
    <property type="nucleotide sequence ID" value="NZ_CP025544.1"/>
</dbReference>
<keyword evidence="6" id="KW-0227">DNA damage</keyword>
<keyword evidence="13" id="KW-0234">DNA repair</keyword>
<dbReference type="PROSITE" id="PS00211">
    <property type="entry name" value="ABC_TRANSPORTER_1"/>
    <property type="match status" value="1"/>
</dbReference>
<dbReference type="Pfam" id="PF17760">
    <property type="entry name" value="UvrA_inter"/>
    <property type="match status" value="1"/>
</dbReference>
<comment type="similarity">
    <text evidence="14">Belongs to the ABC transporter superfamily. UvrA family.</text>
</comment>
<evidence type="ECO:0000256" key="5">
    <source>
        <dbReference type="ARBA" id="ARBA00022741"/>
    </source>
</evidence>
<keyword evidence="10" id="KW-0067">ATP-binding</keyword>
<dbReference type="NCBIfam" id="TIGR00630">
    <property type="entry name" value="uvra"/>
    <property type="match status" value="1"/>
</dbReference>
<evidence type="ECO:0000256" key="11">
    <source>
        <dbReference type="ARBA" id="ARBA00022881"/>
    </source>
</evidence>
<evidence type="ECO:0000256" key="12">
    <source>
        <dbReference type="ARBA" id="ARBA00023125"/>
    </source>
</evidence>
<dbReference type="OrthoDB" id="9809851at2"/>
<dbReference type="PROSITE" id="PS50893">
    <property type="entry name" value="ABC_TRANSPORTER_2"/>
    <property type="match status" value="2"/>
</dbReference>